<dbReference type="PANTHER" id="PTHR10485">
    <property type="entry name" value="MITOCHONDRIAL IMPORT INNER MEMBRANE TRANSLOCASE SUBUNIT TIM-17"/>
    <property type="match status" value="1"/>
</dbReference>
<dbReference type="EMBL" id="CP144746">
    <property type="protein sequence ID" value="WVZ57274.1"/>
    <property type="molecule type" value="Genomic_DNA"/>
</dbReference>
<dbReference type="GO" id="GO:0030150">
    <property type="term" value="P:protein import into mitochondrial matrix"/>
    <property type="evidence" value="ECO:0007669"/>
    <property type="project" value="TreeGrafter"/>
</dbReference>
<dbReference type="AlphaFoldDB" id="A0AAQ3SMU6"/>
<proteinExistence type="inferred from homology"/>
<dbReference type="Pfam" id="PF02466">
    <property type="entry name" value="Tim17"/>
    <property type="match status" value="1"/>
</dbReference>
<evidence type="ECO:0000256" key="5">
    <source>
        <dbReference type="ARBA" id="ARBA00022989"/>
    </source>
</evidence>
<accession>A0AAQ3SMU6</accession>
<keyword evidence="6" id="KW-0496">Mitochondrion</keyword>
<evidence type="ECO:0000256" key="1">
    <source>
        <dbReference type="ARBA" id="ARBA00004448"/>
    </source>
</evidence>
<evidence type="ECO:0000256" key="3">
    <source>
        <dbReference type="ARBA" id="ARBA00022692"/>
    </source>
</evidence>
<dbReference type="PANTHER" id="PTHR10485:SF24">
    <property type="entry name" value="MITOCHONDRIAL IMPORT INNER MEMBRANE TRANSLOCASE SUBUNIT TIM22"/>
    <property type="match status" value="1"/>
</dbReference>
<name>A0AAQ3SMU6_PASNO</name>
<gene>
    <name evidence="8" type="ORF">U9M48_007679</name>
</gene>
<organism evidence="8 9">
    <name type="scientific">Paspalum notatum var. saurae</name>
    <dbReference type="NCBI Taxonomy" id="547442"/>
    <lineage>
        <taxon>Eukaryota</taxon>
        <taxon>Viridiplantae</taxon>
        <taxon>Streptophyta</taxon>
        <taxon>Embryophyta</taxon>
        <taxon>Tracheophyta</taxon>
        <taxon>Spermatophyta</taxon>
        <taxon>Magnoliopsida</taxon>
        <taxon>Liliopsida</taxon>
        <taxon>Poales</taxon>
        <taxon>Poaceae</taxon>
        <taxon>PACMAD clade</taxon>
        <taxon>Panicoideae</taxon>
        <taxon>Andropogonodae</taxon>
        <taxon>Paspaleae</taxon>
        <taxon>Paspalinae</taxon>
        <taxon>Paspalum</taxon>
    </lineage>
</organism>
<dbReference type="GO" id="GO:0008320">
    <property type="term" value="F:protein transmembrane transporter activity"/>
    <property type="evidence" value="ECO:0007669"/>
    <property type="project" value="TreeGrafter"/>
</dbReference>
<reference evidence="8 9" key="1">
    <citation type="submission" date="2024-02" db="EMBL/GenBank/DDBJ databases">
        <title>High-quality chromosome-scale genome assembly of Pensacola bahiagrass (Paspalum notatum Flugge var. saurae).</title>
        <authorList>
            <person name="Vega J.M."/>
            <person name="Podio M."/>
            <person name="Orjuela J."/>
            <person name="Siena L.A."/>
            <person name="Pessino S.C."/>
            <person name="Combes M.C."/>
            <person name="Mariac C."/>
            <person name="Albertini E."/>
            <person name="Pupilli F."/>
            <person name="Ortiz J.P.A."/>
            <person name="Leblanc O."/>
        </authorList>
    </citation>
    <scope>NUCLEOTIDE SEQUENCE [LARGE SCALE GENOMIC DNA]</scope>
    <source>
        <strain evidence="8">R1</strain>
        <tissue evidence="8">Leaf</tissue>
    </source>
</reference>
<evidence type="ECO:0000313" key="8">
    <source>
        <dbReference type="EMBL" id="WVZ57274.1"/>
    </source>
</evidence>
<keyword evidence="4" id="KW-0999">Mitochondrion inner membrane</keyword>
<protein>
    <submittedName>
        <fullName evidence="8">Uncharacterized protein</fullName>
    </submittedName>
</protein>
<keyword evidence="9" id="KW-1185">Reference proteome</keyword>
<dbReference type="Proteomes" id="UP001341281">
    <property type="component" value="Chromosome 02"/>
</dbReference>
<evidence type="ECO:0000256" key="4">
    <source>
        <dbReference type="ARBA" id="ARBA00022792"/>
    </source>
</evidence>
<evidence type="ECO:0000256" key="2">
    <source>
        <dbReference type="ARBA" id="ARBA00008444"/>
    </source>
</evidence>
<comment type="similarity">
    <text evidence="2">Belongs to the Tim17/Tim22/Tim23 family.</text>
</comment>
<keyword evidence="3" id="KW-0812">Transmembrane</keyword>
<evidence type="ECO:0000256" key="6">
    <source>
        <dbReference type="ARBA" id="ARBA00023128"/>
    </source>
</evidence>
<dbReference type="GO" id="GO:0005744">
    <property type="term" value="C:TIM23 mitochondrial import inner membrane translocase complex"/>
    <property type="evidence" value="ECO:0007669"/>
    <property type="project" value="TreeGrafter"/>
</dbReference>
<comment type="subcellular location">
    <subcellularLocation>
        <location evidence="1">Mitochondrion inner membrane</location>
        <topology evidence="1">Multi-pass membrane protein</topology>
    </subcellularLocation>
</comment>
<keyword evidence="5" id="KW-1133">Transmembrane helix</keyword>
<sequence>MPPPETGTGREQMGRRFRRDLPWYYGLPGARFHLLHEVGDGFVWWGAVPGSAFYFLKGLRNSPSGGRLAGAASAVRLNAPRFAGSMGAFIGLISGFEMAVSLGRGKKEDDWNWIAASAAASATLDVRQGARAAARSALVWGAFAALVQGGVIALTRHPVFLPPVAAAEGRRPALPHLDATVAGHLHAADAVPSAPPSMAARHPFSGLVPWLRGRCLLPLLRAVVSPCHVGSRQRRIRRDQHRICMEPPPSHRAELWSPTLLFFFAEEEEAGQST</sequence>
<evidence type="ECO:0000313" key="9">
    <source>
        <dbReference type="Proteomes" id="UP001341281"/>
    </source>
</evidence>
<keyword evidence="7" id="KW-0472">Membrane</keyword>
<evidence type="ECO:0000256" key="7">
    <source>
        <dbReference type="ARBA" id="ARBA00023136"/>
    </source>
</evidence>